<reference evidence="1" key="1">
    <citation type="submission" date="2020-02" db="EMBL/GenBank/DDBJ databases">
        <authorList>
            <consortium name="GenomeTrakr network: Whole genome sequencing for foodborne pathogen traceback"/>
        </authorList>
    </citation>
    <scope>NUCLEOTIDE SEQUENCE</scope>
    <source>
        <strain evidence="1">CFSAN046653</strain>
    </source>
</reference>
<evidence type="ECO:0000313" key="1">
    <source>
        <dbReference type="EMBL" id="EFI6955355.1"/>
    </source>
</evidence>
<comment type="caution">
    <text evidence="1">The sequence shown here is derived from an EMBL/GenBank/DDBJ whole genome shotgun (WGS) entry which is preliminary data.</text>
</comment>
<sequence length="46" mass="5396">MDSIKLLDKAIIYQQQNEQSYPAQEFLLLQLCMRVTKNLLIILMPS</sequence>
<proteinExistence type="predicted"/>
<protein>
    <submittedName>
        <fullName evidence="1">Transcriptional regulator</fullName>
    </submittedName>
</protein>
<gene>
    <name evidence="1" type="ORF">BCB93_005116</name>
</gene>
<dbReference type="EMBL" id="AASZRA010000065">
    <property type="protein sequence ID" value="EFI6955355.1"/>
    <property type="molecule type" value="Genomic_DNA"/>
</dbReference>
<organism evidence="1 2">
    <name type="scientific">Escherichia coli</name>
    <dbReference type="NCBI Taxonomy" id="562"/>
    <lineage>
        <taxon>Bacteria</taxon>
        <taxon>Pseudomonadati</taxon>
        <taxon>Pseudomonadota</taxon>
        <taxon>Gammaproteobacteria</taxon>
        <taxon>Enterobacterales</taxon>
        <taxon>Enterobacteriaceae</taxon>
        <taxon>Escherichia</taxon>
    </lineage>
</organism>
<evidence type="ECO:0000313" key="2">
    <source>
        <dbReference type="Proteomes" id="UP000775646"/>
    </source>
</evidence>
<dbReference type="AlphaFoldDB" id="A0AAI9BBP6"/>
<accession>A0AAI9BBP6</accession>
<dbReference type="Proteomes" id="UP000775646">
    <property type="component" value="Unassembled WGS sequence"/>
</dbReference>
<name>A0AAI9BBP6_ECOLX</name>